<protein>
    <recommendedName>
        <fullName evidence="8">Creatininase</fullName>
    </recommendedName>
</protein>
<keyword evidence="7" id="KW-1185">Reference proteome</keyword>
<evidence type="ECO:0000256" key="1">
    <source>
        <dbReference type="ARBA" id="ARBA00001947"/>
    </source>
</evidence>
<dbReference type="HOGENOM" id="CLU_055029_3_1_9"/>
<comment type="cofactor">
    <cofactor evidence="1">
        <name>Zn(2+)</name>
        <dbReference type="ChEBI" id="CHEBI:29105"/>
    </cofactor>
</comment>
<dbReference type="Proteomes" id="UP000032633">
    <property type="component" value="Chromosome"/>
</dbReference>
<dbReference type="SUPFAM" id="SSF102215">
    <property type="entry name" value="Creatininase"/>
    <property type="match status" value="1"/>
</dbReference>
<evidence type="ECO:0000256" key="5">
    <source>
        <dbReference type="ARBA" id="ARBA00024029"/>
    </source>
</evidence>
<dbReference type="EMBL" id="CP011058">
    <property type="protein sequence ID" value="AJY77841.1"/>
    <property type="molecule type" value="Genomic_DNA"/>
</dbReference>
<keyword evidence="3" id="KW-0378">Hydrolase</keyword>
<accession>A0A0D5NRD0</accession>
<reference evidence="7" key="2">
    <citation type="submission" date="2015-03" db="EMBL/GenBank/DDBJ databases">
        <title>Genome sequence of Paenibacillus beijingensis strain DSM 24997T.</title>
        <authorList>
            <person name="Kwak Y."/>
            <person name="Shin J.-H."/>
        </authorList>
    </citation>
    <scope>NUCLEOTIDE SEQUENCE [LARGE SCALE GENOMIC DNA]</scope>
    <source>
        <strain evidence="7">DSM 24997</strain>
    </source>
</reference>
<dbReference type="PANTHER" id="PTHR35005">
    <property type="entry name" value="3-DEHYDRO-SCYLLO-INOSOSE HYDROLASE"/>
    <property type="match status" value="1"/>
</dbReference>
<dbReference type="STRING" id="1126833.VN24_18655"/>
<dbReference type="InterPro" id="IPR003785">
    <property type="entry name" value="Creatininase/forma_Hydrolase"/>
</dbReference>
<keyword evidence="4" id="KW-0862">Zinc</keyword>
<evidence type="ECO:0008006" key="8">
    <source>
        <dbReference type="Google" id="ProtNLM"/>
    </source>
</evidence>
<proteinExistence type="inferred from homology"/>
<evidence type="ECO:0000256" key="2">
    <source>
        <dbReference type="ARBA" id="ARBA00022723"/>
    </source>
</evidence>
<dbReference type="InterPro" id="IPR024087">
    <property type="entry name" value="Creatininase-like_sf"/>
</dbReference>
<gene>
    <name evidence="6" type="ORF">VN24_18655</name>
</gene>
<dbReference type="KEGG" id="pbj:VN24_18655"/>
<dbReference type="AlphaFoldDB" id="A0A0D5NRD0"/>
<evidence type="ECO:0000256" key="4">
    <source>
        <dbReference type="ARBA" id="ARBA00022833"/>
    </source>
</evidence>
<dbReference type="GO" id="GO:0046872">
    <property type="term" value="F:metal ion binding"/>
    <property type="evidence" value="ECO:0007669"/>
    <property type="project" value="UniProtKB-KW"/>
</dbReference>
<sequence>MSWKTFAERKKQTDLVIIPTGAFEVYGPHLPLGSDTLVAMKIAEMVASRTNALIGPALEVGDSSMLDEFPGTITIRPESFKAYLEDVVTSLVKWGFKDFLFLNTHAGNVPIINQVSYSLRNIKEIRRAQIDYWRFIKTMDYGILESGAAAHSHAGEAGTSVMMYLYPELVDLNRMTDEPGKYQDSFPEVIKYIPLSSKTESGTVGRSTLATREKGEQLVLRSVNRIVRFLVECWSIPEKEVEQHGSA</sequence>
<dbReference type="Pfam" id="PF02633">
    <property type="entry name" value="Creatininase"/>
    <property type="match status" value="1"/>
</dbReference>
<evidence type="ECO:0000313" key="7">
    <source>
        <dbReference type="Proteomes" id="UP000032633"/>
    </source>
</evidence>
<dbReference type="GO" id="GO:0009231">
    <property type="term" value="P:riboflavin biosynthetic process"/>
    <property type="evidence" value="ECO:0007669"/>
    <property type="project" value="TreeGrafter"/>
</dbReference>
<comment type="similarity">
    <text evidence="5">Belongs to the creatininase superfamily.</text>
</comment>
<dbReference type="PATRIC" id="fig|1126833.4.peg.4105"/>
<dbReference type="GO" id="GO:0016811">
    <property type="term" value="F:hydrolase activity, acting on carbon-nitrogen (but not peptide) bonds, in linear amides"/>
    <property type="evidence" value="ECO:0007669"/>
    <property type="project" value="TreeGrafter"/>
</dbReference>
<evidence type="ECO:0000313" key="6">
    <source>
        <dbReference type="EMBL" id="AJY77841.1"/>
    </source>
</evidence>
<keyword evidence="2" id="KW-0479">Metal-binding</keyword>
<dbReference type="PANTHER" id="PTHR35005:SF1">
    <property type="entry name" value="2-AMINO-5-FORMYLAMINO-6-RIBOSYLAMINOPYRIMIDIN-4(3H)-ONE 5'-MONOPHOSPHATE DEFORMYLASE"/>
    <property type="match status" value="1"/>
</dbReference>
<name>A0A0D5NRD0_9BACL</name>
<evidence type="ECO:0000256" key="3">
    <source>
        <dbReference type="ARBA" id="ARBA00022801"/>
    </source>
</evidence>
<dbReference type="Gene3D" id="3.40.50.10310">
    <property type="entry name" value="Creatininase"/>
    <property type="match status" value="1"/>
</dbReference>
<reference evidence="6 7" key="1">
    <citation type="journal article" date="2015" name="J. Biotechnol.">
        <title>Complete genome sequence of Paenibacillus beijingensis 7188(T) (=DSM 24997(T)), a novel rhizobacterium from jujube garden soil.</title>
        <authorList>
            <person name="Kwak Y."/>
            <person name="Shin J.H."/>
        </authorList>
    </citation>
    <scope>NUCLEOTIDE SEQUENCE [LARGE SCALE GENOMIC DNA]</scope>
    <source>
        <strain evidence="6 7">DSM 24997</strain>
    </source>
</reference>
<organism evidence="6 7">
    <name type="scientific">Paenibacillus beijingensis</name>
    <dbReference type="NCBI Taxonomy" id="1126833"/>
    <lineage>
        <taxon>Bacteria</taxon>
        <taxon>Bacillati</taxon>
        <taxon>Bacillota</taxon>
        <taxon>Bacilli</taxon>
        <taxon>Bacillales</taxon>
        <taxon>Paenibacillaceae</taxon>
        <taxon>Paenibacillus</taxon>
    </lineage>
</organism>